<proteinExistence type="predicted"/>
<accession>A0AAV7KRY1</accession>
<feature type="compositionally biased region" description="Polar residues" evidence="1">
    <location>
        <begin position="95"/>
        <end position="117"/>
    </location>
</feature>
<feature type="region of interest" description="Disordered" evidence="1">
    <location>
        <begin position="36"/>
        <end position="133"/>
    </location>
</feature>
<keyword evidence="3" id="KW-1185">Reference proteome</keyword>
<organism evidence="2 3">
    <name type="scientific">Pleurodeles waltl</name>
    <name type="common">Iberian ribbed newt</name>
    <dbReference type="NCBI Taxonomy" id="8319"/>
    <lineage>
        <taxon>Eukaryota</taxon>
        <taxon>Metazoa</taxon>
        <taxon>Chordata</taxon>
        <taxon>Craniata</taxon>
        <taxon>Vertebrata</taxon>
        <taxon>Euteleostomi</taxon>
        <taxon>Amphibia</taxon>
        <taxon>Batrachia</taxon>
        <taxon>Caudata</taxon>
        <taxon>Salamandroidea</taxon>
        <taxon>Salamandridae</taxon>
        <taxon>Pleurodelinae</taxon>
        <taxon>Pleurodeles</taxon>
    </lineage>
</organism>
<gene>
    <name evidence="2" type="ORF">NDU88_002369</name>
</gene>
<reference evidence="2" key="1">
    <citation type="journal article" date="2022" name="bioRxiv">
        <title>Sequencing and chromosome-scale assembly of the giantPleurodeles waltlgenome.</title>
        <authorList>
            <person name="Brown T."/>
            <person name="Elewa A."/>
            <person name="Iarovenko S."/>
            <person name="Subramanian E."/>
            <person name="Araus A.J."/>
            <person name="Petzold A."/>
            <person name="Susuki M."/>
            <person name="Suzuki K.-i.T."/>
            <person name="Hayashi T."/>
            <person name="Toyoda A."/>
            <person name="Oliveira C."/>
            <person name="Osipova E."/>
            <person name="Leigh N.D."/>
            <person name="Simon A."/>
            <person name="Yun M.H."/>
        </authorList>
    </citation>
    <scope>NUCLEOTIDE SEQUENCE</scope>
    <source>
        <strain evidence="2">20211129_DDA</strain>
        <tissue evidence="2">Liver</tissue>
    </source>
</reference>
<evidence type="ECO:0000313" key="2">
    <source>
        <dbReference type="EMBL" id="KAJ1082201.1"/>
    </source>
</evidence>
<evidence type="ECO:0000256" key="1">
    <source>
        <dbReference type="SAM" id="MobiDB-lite"/>
    </source>
</evidence>
<feature type="compositionally biased region" description="Basic and acidic residues" evidence="1">
    <location>
        <begin position="36"/>
        <end position="46"/>
    </location>
</feature>
<dbReference type="EMBL" id="JANPWB010000016">
    <property type="protein sequence ID" value="KAJ1082201.1"/>
    <property type="molecule type" value="Genomic_DNA"/>
</dbReference>
<dbReference type="Proteomes" id="UP001066276">
    <property type="component" value="Chromosome 12"/>
</dbReference>
<evidence type="ECO:0000313" key="3">
    <source>
        <dbReference type="Proteomes" id="UP001066276"/>
    </source>
</evidence>
<comment type="caution">
    <text evidence="2">The sequence shown here is derived from an EMBL/GenBank/DDBJ whole genome shotgun (WGS) entry which is preliminary data.</text>
</comment>
<name>A0AAV7KRY1_PLEWA</name>
<sequence>MPDGLPGPTPVDAARSVRHWTVGRPLFFRDKALYGSEESGRAQDRRIGRRSGLGALTRGERLLGPPTPGRPGDGGMRPARGAVPTASLSVRVRPTLSSGRSAQGTCCKAQTQGSGNRLRTGADEQIPESGPSS</sequence>
<protein>
    <submittedName>
        <fullName evidence="2">Uncharacterized protein</fullName>
    </submittedName>
</protein>
<dbReference type="AlphaFoldDB" id="A0AAV7KRY1"/>